<proteinExistence type="inferred from homology"/>
<dbReference type="Gene3D" id="3.40.50.720">
    <property type="entry name" value="NAD(P)-binding Rossmann-like Domain"/>
    <property type="match status" value="1"/>
</dbReference>
<dbReference type="STRING" id="329726.AM1_6319"/>
<evidence type="ECO:0000256" key="3">
    <source>
        <dbReference type="ARBA" id="ARBA00023064"/>
    </source>
</evidence>
<evidence type="ECO:0000313" key="6">
    <source>
        <dbReference type="Proteomes" id="UP000000268"/>
    </source>
</evidence>
<dbReference type="Gene3D" id="1.10.1040.10">
    <property type="entry name" value="N-(1-d-carboxylethyl)-l-norvaline Dehydrogenase, domain 2"/>
    <property type="match status" value="1"/>
</dbReference>
<dbReference type="InterPro" id="IPR006114">
    <property type="entry name" value="6PGDH_C"/>
</dbReference>
<sequence>MEIGMIGLGRMGANIVRRLMRYGHSCVVYNRTPDKVAQLEAEGAIGAASLDDLVQKLTPPRIIWVMVPAGEVTEQVIGKLADKLERDDIIIDGGNSYYKDDVRRSQALQKQGIHYVDIGTSGGVWGLDRGYCLMIGGPQEAVEQLDPILKSVAPGKGEIETTPGREQLKGTAEEGYLHCGPVGAGHFVKMVHNGVEYALMQAYAEGFDIFRSANSEELPADHQYTLNVADIAEVWRRGSVVGSWLLDLTAIALAEDPALSGYSGHVQDSGEGRWTLMAAIESAVPADVLSAALYTRFRSRQEHTFAEKVLSAMRYQFGGHVEK</sequence>
<evidence type="ECO:0000259" key="4">
    <source>
        <dbReference type="SMART" id="SM01350"/>
    </source>
</evidence>
<keyword evidence="6" id="KW-1185">Reference proteome</keyword>
<dbReference type="InterPro" id="IPR006183">
    <property type="entry name" value="Pgluconate_DH"/>
</dbReference>
<evidence type="ECO:0000256" key="2">
    <source>
        <dbReference type="ARBA" id="ARBA00023002"/>
    </source>
</evidence>
<dbReference type="SUPFAM" id="SSF51735">
    <property type="entry name" value="NAD(P)-binding Rossmann-fold domains"/>
    <property type="match status" value="1"/>
</dbReference>
<dbReference type="GO" id="GO:0019521">
    <property type="term" value="P:D-gluconate metabolic process"/>
    <property type="evidence" value="ECO:0007669"/>
    <property type="project" value="UniProtKB-KW"/>
</dbReference>
<dbReference type="PANTHER" id="PTHR11811">
    <property type="entry name" value="6-PHOSPHOGLUCONATE DEHYDROGENASE"/>
    <property type="match status" value="1"/>
</dbReference>
<dbReference type="HOGENOM" id="CLU_024540_0_0_3"/>
<dbReference type="GO" id="GO:0050661">
    <property type="term" value="F:NADP binding"/>
    <property type="evidence" value="ECO:0007669"/>
    <property type="project" value="InterPro"/>
</dbReference>
<accession>B0C7G5</accession>
<evidence type="ECO:0000313" key="5">
    <source>
        <dbReference type="EMBL" id="ABW31249.1"/>
    </source>
</evidence>
<dbReference type="eggNOG" id="COG1023">
    <property type="taxonomic scope" value="Bacteria"/>
</dbReference>
<dbReference type="NCBIfam" id="NF007161">
    <property type="entry name" value="PRK09599.1"/>
    <property type="match status" value="1"/>
</dbReference>
<dbReference type="EMBL" id="CP000828">
    <property type="protein sequence ID" value="ABW31249.1"/>
    <property type="molecule type" value="Genomic_DNA"/>
</dbReference>
<dbReference type="PRINTS" id="PR00076">
    <property type="entry name" value="6PGDHDRGNASE"/>
</dbReference>
<dbReference type="GO" id="GO:0006098">
    <property type="term" value="P:pentose-phosphate shunt"/>
    <property type="evidence" value="ECO:0007669"/>
    <property type="project" value="InterPro"/>
</dbReference>
<dbReference type="InterPro" id="IPR006115">
    <property type="entry name" value="6PGDH_NADP-bd"/>
</dbReference>
<evidence type="ECO:0000256" key="1">
    <source>
        <dbReference type="ARBA" id="ARBA00008419"/>
    </source>
</evidence>
<dbReference type="KEGG" id="amr:AM1_6319"/>
<dbReference type="InterPro" id="IPR008927">
    <property type="entry name" value="6-PGluconate_DH-like_C_sf"/>
</dbReference>
<reference evidence="5 6" key="1">
    <citation type="journal article" date="2008" name="Proc. Natl. Acad. Sci. U.S.A.">
        <title>Niche adaptation and genome expansion in the chlorophyll d-producing cyanobacterium Acaryochloris marina.</title>
        <authorList>
            <person name="Swingley W.D."/>
            <person name="Chen M."/>
            <person name="Cheung P.C."/>
            <person name="Conrad A.L."/>
            <person name="Dejesa L.C."/>
            <person name="Hao J."/>
            <person name="Honchak B.M."/>
            <person name="Karbach L.E."/>
            <person name="Kurdoglu A."/>
            <person name="Lahiri S."/>
            <person name="Mastrian S.D."/>
            <person name="Miyashita H."/>
            <person name="Page L."/>
            <person name="Ramakrishna P."/>
            <person name="Satoh S."/>
            <person name="Sattley W.M."/>
            <person name="Shimada Y."/>
            <person name="Taylor H.L."/>
            <person name="Tomo T."/>
            <person name="Tsuchiya T."/>
            <person name="Wang Z.T."/>
            <person name="Raymond J."/>
            <person name="Mimuro M."/>
            <person name="Blankenship R.E."/>
            <person name="Touchman J.W."/>
        </authorList>
    </citation>
    <scope>NUCLEOTIDE SEQUENCE [LARGE SCALE GENOMIC DNA]</scope>
    <source>
        <strain evidence="6">MBIC 11017</strain>
    </source>
</reference>
<dbReference type="RefSeq" id="WP_012166427.1">
    <property type="nucleotide sequence ID" value="NC_009925.1"/>
</dbReference>
<gene>
    <name evidence="5" type="primary">gnd</name>
    <name evidence="5" type="ordered locus">AM1_6319</name>
</gene>
<dbReference type="Pfam" id="PF00393">
    <property type="entry name" value="6PGD"/>
    <property type="match status" value="1"/>
</dbReference>
<dbReference type="SMART" id="SM01350">
    <property type="entry name" value="6PGD"/>
    <property type="match status" value="1"/>
</dbReference>
<dbReference type="AlphaFoldDB" id="B0C7G5"/>
<dbReference type="GO" id="GO:0004616">
    <property type="term" value="F:phosphogluconate dehydrogenase (decarboxylating) activity"/>
    <property type="evidence" value="ECO:0007669"/>
    <property type="project" value="InterPro"/>
</dbReference>
<feature type="domain" description="6-phosphogluconate dehydrogenase C-terminal" evidence="4">
    <location>
        <begin position="185"/>
        <end position="323"/>
    </location>
</feature>
<dbReference type="Pfam" id="PF03446">
    <property type="entry name" value="NAD_binding_2"/>
    <property type="match status" value="1"/>
</dbReference>
<protein>
    <submittedName>
        <fullName evidence="5">6-phosphogluconate dehydrogenase, decarboxylating</fullName>
    </submittedName>
</protein>
<dbReference type="InterPro" id="IPR004849">
    <property type="entry name" value="6DGDH_YqeC"/>
</dbReference>
<keyword evidence="2" id="KW-0560">Oxidoreductase</keyword>
<dbReference type="NCBIfam" id="TIGR00872">
    <property type="entry name" value="gnd_rel"/>
    <property type="match status" value="1"/>
</dbReference>
<dbReference type="InterPro" id="IPR013328">
    <property type="entry name" value="6PGD_dom2"/>
</dbReference>
<dbReference type="OrthoDB" id="9804542at2"/>
<keyword evidence="3" id="KW-0311">Gluconate utilization</keyword>
<comment type="similarity">
    <text evidence="1">Belongs to the 6-phosphogluconate dehydrogenase family.</text>
</comment>
<dbReference type="InterPro" id="IPR036291">
    <property type="entry name" value="NAD(P)-bd_dom_sf"/>
</dbReference>
<organism evidence="5 6">
    <name type="scientific">Acaryochloris marina (strain MBIC 11017)</name>
    <dbReference type="NCBI Taxonomy" id="329726"/>
    <lineage>
        <taxon>Bacteria</taxon>
        <taxon>Bacillati</taxon>
        <taxon>Cyanobacteriota</taxon>
        <taxon>Cyanophyceae</taxon>
        <taxon>Acaryochloridales</taxon>
        <taxon>Acaryochloridaceae</taxon>
        <taxon>Acaryochloris</taxon>
    </lineage>
</organism>
<dbReference type="SUPFAM" id="SSF48179">
    <property type="entry name" value="6-phosphogluconate dehydrogenase C-terminal domain-like"/>
    <property type="match status" value="1"/>
</dbReference>
<dbReference type="Proteomes" id="UP000000268">
    <property type="component" value="Chromosome"/>
</dbReference>
<name>B0C7G5_ACAM1</name>